<organism evidence="2 4">
    <name type="scientific">Archangium gephyra</name>
    <dbReference type="NCBI Taxonomy" id="48"/>
    <lineage>
        <taxon>Bacteria</taxon>
        <taxon>Pseudomonadati</taxon>
        <taxon>Myxococcota</taxon>
        <taxon>Myxococcia</taxon>
        <taxon>Myxococcales</taxon>
        <taxon>Cystobacterineae</taxon>
        <taxon>Archangiaceae</taxon>
        <taxon>Archangium</taxon>
    </lineage>
</organism>
<dbReference type="EMBL" id="CP011509">
    <property type="protein sequence ID" value="AKI99244.1"/>
    <property type="molecule type" value="Genomic_DNA"/>
</dbReference>
<dbReference type="Proteomes" id="UP000035579">
    <property type="component" value="Chromosome"/>
</dbReference>
<dbReference type="KEGG" id="age:AA314_00871"/>
<dbReference type="AlphaFoldDB" id="A0AAC8Q1F3"/>
<protein>
    <submittedName>
        <fullName evidence="2">Uncharacterized protein</fullName>
    </submittedName>
</protein>
<feature type="chain" id="PRO_5041896786" evidence="1">
    <location>
        <begin position="29"/>
        <end position="181"/>
    </location>
</feature>
<reference evidence="2 4" key="1">
    <citation type="submission" date="2015-05" db="EMBL/GenBank/DDBJ databases">
        <title>Genome assembly of Archangium gephyra DSM 2261.</title>
        <authorList>
            <person name="Sharma G."/>
            <person name="Subramanian S."/>
        </authorList>
    </citation>
    <scope>NUCLEOTIDE SEQUENCE [LARGE SCALE GENOMIC DNA]</scope>
    <source>
        <strain evidence="2 4">DSM 2261</strain>
    </source>
</reference>
<proteinExistence type="predicted"/>
<name>A0AAC8Q1F3_9BACT</name>
<evidence type="ECO:0000313" key="5">
    <source>
        <dbReference type="Proteomes" id="UP000256345"/>
    </source>
</evidence>
<keyword evidence="1" id="KW-0732">Signal</keyword>
<gene>
    <name evidence="2" type="ORF">AA314_00871</name>
    <name evidence="3" type="ORF">ATI61_106619</name>
</gene>
<evidence type="ECO:0000313" key="3">
    <source>
        <dbReference type="EMBL" id="REG31149.1"/>
    </source>
</evidence>
<feature type="signal peptide" evidence="1">
    <location>
        <begin position="1"/>
        <end position="28"/>
    </location>
</feature>
<accession>A0AAC8Q1F3</accession>
<dbReference type="EMBL" id="QUMU01000006">
    <property type="protein sequence ID" value="REG31149.1"/>
    <property type="molecule type" value="Genomic_DNA"/>
</dbReference>
<dbReference type="Proteomes" id="UP000256345">
    <property type="component" value="Unassembled WGS sequence"/>
</dbReference>
<evidence type="ECO:0000256" key="1">
    <source>
        <dbReference type="SAM" id="SignalP"/>
    </source>
</evidence>
<evidence type="ECO:0000313" key="4">
    <source>
        <dbReference type="Proteomes" id="UP000035579"/>
    </source>
</evidence>
<reference evidence="3 5" key="2">
    <citation type="submission" date="2018-08" db="EMBL/GenBank/DDBJ databases">
        <title>Genomic Encyclopedia of Archaeal and Bacterial Type Strains, Phase II (KMG-II): from individual species to whole genera.</title>
        <authorList>
            <person name="Goeker M."/>
        </authorList>
    </citation>
    <scope>NUCLEOTIDE SEQUENCE [LARGE SCALE GENOMIC DNA]</scope>
    <source>
        <strain evidence="3 5">DSM 2261</strain>
    </source>
</reference>
<keyword evidence="5" id="KW-1185">Reference proteome</keyword>
<dbReference type="RefSeq" id="WP_053066081.1">
    <property type="nucleotide sequence ID" value="NZ_CP011509.1"/>
</dbReference>
<evidence type="ECO:0000313" key="2">
    <source>
        <dbReference type="EMBL" id="AKI99244.1"/>
    </source>
</evidence>
<sequence>MKEFTSWALCFALGGLGGSALLQQPAPAAPVAAPSTQPNIQCIGGMESGLKLELSPEAYRVGRDGHSLELRPTLTSRLGEPVRAMYAFRLTDDVGNIVQDTRYSPAVRLMAGEQGTAEPLLIPAGLADGFYRGTVQVAASGGRTQVSELVQVFVEVRGGEVQLLEGDDWHMRSRSNQGVMR</sequence>